<reference evidence="1 2" key="1">
    <citation type="journal article" date="2010" name="DNA Res.">
        <title>Bacterial lifestyle in a deep-sea hydrothermal vent chimney revealed by the genome sequence of the thermophilic bacterium Deferribacter desulfuricans SSM1.</title>
        <authorList>
            <person name="Takaki Y."/>
            <person name="Shimamura S."/>
            <person name="Nakagawa S."/>
            <person name="Fukuhara Y."/>
            <person name="Horikawa H."/>
            <person name="Ankai A."/>
            <person name="Harada T."/>
            <person name="Hosoyama A."/>
            <person name="Oguchi A."/>
            <person name="Fukui S."/>
            <person name="Fujita N."/>
            <person name="Takami H."/>
            <person name="Takai K."/>
        </authorList>
    </citation>
    <scope>NUCLEOTIDE SEQUENCE [LARGE SCALE GENOMIC DNA]</scope>
    <source>
        <strain evidence="2">DSM 14783 / JCM 11476 / NBRC 101012 / SSM1</strain>
        <plasmid evidence="2">Plasmid megaplasmid pDF308</plasmid>
    </source>
</reference>
<name>D3PES6_DEFDS</name>
<dbReference type="HOGENOM" id="CLU_2449708_0_0_0"/>
<dbReference type="EMBL" id="AP011530">
    <property type="protein sequence ID" value="BAI81718.1"/>
    <property type="molecule type" value="Genomic_DNA"/>
</dbReference>
<dbReference type="RefSeq" id="WP_013008951.1">
    <property type="nucleotide sequence ID" value="NC_013940.1"/>
</dbReference>
<protein>
    <submittedName>
        <fullName evidence="1">Uncharacterized protein</fullName>
    </submittedName>
</protein>
<sequence>MKTFNLKIAALGQQCAGKTTAISYIQHYLLMKFYKIFTTDDVLIIKFADTLYDLQHYFSGSNLAKIEKAIKTKKLSDDLSLHHPQDTFF</sequence>
<evidence type="ECO:0000313" key="1">
    <source>
        <dbReference type="EMBL" id="BAI81718.1"/>
    </source>
</evidence>
<accession>D3PES6</accession>
<proteinExistence type="predicted"/>
<dbReference type="AlphaFoldDB" id="D3PES6"/>
<dbReference type="Proteomes" id="UP000001520">
    <property type="component" value="Plasmid megaplasmid pDF308"/>
</dbReference>
<gene>
    <name evidence="1" type="ordered locus">DEFDS_P095</name>
</gene>
<dbReference type="KEGG" id="ddf:DEFDS_P095"/>
<keyword evidence="1" id="KW-0614">Plasmid</keyword>
<evidence type="ECO:0000313" key="2">
    <source>
        <dbReference type="Proteomes" id="UP000001520"/>
    </source>
</evidence>
<geneLocation type="plasmid" evidence="1 2">
    <name>megaplasmid pDF308</name>
</geneLocation>
<organism evidence="1 2">
    <name type="scientific">Deferribacter desulfuricans (strain DSM 14783 / JCM 11476 / NBRC 101012 / SSM1)</name>
    <dbReference type="NCBI Taxonomy" id="639282"/>
    <lineage>
        <taxon>Bacteria</taxon>
        <taxon>Pseudomonadati</taxon>
        <taxon>Deferribacterota</taxon>
        <taxon>Deferribacteres</taxon>
        <taxon>Deferribacterales</taxon>
        <taxon>Deferribacteraceae</taxon>
        <taxon>Deferribacter</taxon>
    </lineage>
</organism>
<keyword evidence="2" id="KW-1185">Reference proteome</keyword>